<evidence type="ECO:0000259" key="1">
    <source>
        <dbReference type="Pfam" id="PF00561"/>
    </source>
</evidence>
<evidence type="ECO:0000313" key="3">
    <source>
        <dbReference type="Proteomes" id="UP001199816"/>
    </source>
</evidence>
<comment type="caution">
    <text evidence="2">The sequence shown here is derived from an EMBL/GenBank/DDBJ whole genome shotgun (WGS) entry which is preliminary data.</text>
</comment>
<dbReference type="PANTHER" id="PTHR43433">
    <property type="entry name" value="HYDROLASE, ALPHA/BETA FOLD FAMILY PROTEIN"/>
    <property type="match status" value="1"/>
</dbReference>
<sequence>MKADQKTMPAGHYASINGIRMYYEIHGNAAGIPLVLVHGGGSTIPSNWELLLPFFTTQYRVIAMELQAHGRTGDRDTPESFRQDAGDVQALLELLQVPQANIAGFSDGACTAMEIAIRYPELVHKMVLISGNYKRSGMVPGFFEGLEAAIFADMPAPLKNAYLDVNPDPEGLLNMFEKDRAKRLMFQDVPEALLNGIKAPALLMVGDQDVITVPHTVDMWKQIPGARLAVLPGNHGSFIGEIFTREARNPMPEIAANMISHFLNKD</sequence>
<dbReference type="GO" id="GO:0016787">
    <property type="term" value="F:hydrolase activity"/>
    <property type="evidence" value="ECO:0007669"/>
    <property type="project" value="UniProtKB-KW"/>
</dbReference>
<name>A0ABS8PJC1_9BACT</name>
<gene>
    <name evidence="2" type="ORF">LQ567_00260</name>
</gene>
<dbReference type="Proteomes" id="UP001199816">
    <property type="component" value="Unassembled WGS sequence"/>
</dbReference>
<dbReference type="InterPro" id="IPR000073">
    <property type="entry name" value="AB_hydrolase_1"/>
</dbReference>
<keyword evidence="2" id="KW-0378">Hydrolase</keyword>
<protein>
    <submittedName>
        <fullName evidence="2">Alpha/beta hydrolase</fullName>
    </submittedName>
</protein>
<proteinExistence type="predicted"/>
<dbReference type="PRINTS" id="PR00111">
    <property type="entry name" value="ABHYDROLASE"/>
</dbReference>
<feature type="domain" description="AB hydrolase-1" evidence="1">
    <location>
        <begin position="33"/>
        <end position="143"/>
    </location>
</feature>
<keyword evidence="3" id="KW-1185">Reference proteome</keyword>
<dbReference type="InterPro" id="IPR050471">
    <property type="entry name" value="AB_hydrolase"/>
</dbReference>
<evidence type="ECO:0000313" key="2">
    <source>
        <dbReference type="EMBL" id="MCD2421175.1"/>
    </source>
</evidence>
<dbReference type="EMBL" id="JAJNEC010000001">
    <property type="protein sequence ID" value="MCD2421175.1"/>
    <property type="molecule type" value="Genomic_DNA"/>
</dbReference>
<dbReference type="PANTHER" id="PTHR43433:SF5">
    <property type="entry name" value="AB HYDROLASE-1 DOMAIN-CONTAINING PROTEIN"/>
    <property type="match status" value="1"/>
</dbReference>
<reference evidence="2 3" key="1">
    <citation type="submission" date="2021-11" db="EMBL/GenBank/DDBJ databases">
        <title>Genomic of Niabella pedocola.</title>
        <authorList>
            <person name="Wu T."/>
        </authorList>
    </citation>
    <scope>NUCLEOTIDE SEQUENCE [LARGE SCALE GENOMIC DNA]</scope>
    <source>
        <strain evidence="2 3">JCM 31011</strain>
    </source>
</reference>
<organism evidence="2 3">
    <name type="scientific">Niabella pedocola</name>
    <dbReference type="NCBI Taxonomy" id="1752077"/>
    <lineage>
        <taxon>Bacteria</taxon>
        <taxon>Pseudomonadati</taxon>
        <taxon>Bacteroidota</taxon>
        <taxon>Chitinophagia</taxon>
        <taxon>Chitinophagales</taxon>
        <taxon>Chitinophagaceae</taxon>
        <taxon>Niabella</taxon>
    </lineage>
</organism>
<dbReference type="RefSeq" id="WP_231001969.1">
    <property type="nucleotide sequence ID" value="NZ_JAJNEC010000001.1"/>
</dbReference>
<dbReference type="Gene3D" id="3.40.50.1820">
    <property type="entry name" value="alpha/beta hydrolase"/>
    <property type="match status" value="1"/>
</dbReference>
<dbReference type="Pfam" id="PF00561">
    <property type="entry name" value="Abhydrolase_1"/>
    <property type="match status" value="1"/>
</dbReference>
<accession>A0ABS8PJC1</accession>
<dbReference type="InterPro" id="IPR029058">
    <property type="entry name" value="AB_hydrolase_fold"/>
</dbReference>
<dbReference type="SUPFAM" id="SSF53474">
    <property type="entry name" value="alpha/beta-Hydrolases"/>
    <property type="match status" value="1"/>
</dbReference>